<dbReference type="EMBL" id="CP051167">
    <property type="protein sequence ID" value="QIZ70536.1"/>
    <property type="molecule type" value="Genomic_DNA"/>
</dbReference>
<evidence type="ECO:0000313" key="2">
    <source>
        <dbReference type="Proteomes" id="UP000500857"/>
    </source>
</evidence>
<dbReference type="AlphaFoldDB" id="A0A6H1TWF6"/>
<proteinExistence type="predicted"/>
<dbReference type="Proteomes" id="UP000500857">
    <property type="component" value="Chromosome"/>
</dbReference>
<dbReference type="RefSeq" id="WP_168568691.1">
    <property type="nucleotide sequence ID" value="NZ_CP051167.1"/>
</dbReference>
<keyword evidence="2" id="KW-1185">Reference proteome</keyword>
<protein>
    <submittedName>
        <fullName evidence="1">Uncharacterized protein</fullName>
    </submittedName>
</protein>
<dbReference type="KEGG" id="oxy:HCG48_08030"/>
<evidence type="ECO:0000313" key="1">
    <source>
        <dbReference type="EMBL" id="QIZ70536.1"/>
    </source>
</evidence>
<reference evidence="1 2" key="1">
    <citation type="submission" date="2020-04" db="EMBL/GenBank/DDBJ databases">
        <authorList>
            <person name="Basu S."/>
            <person name="Maruthanayagam V."/>
            <person name="Chakraborty S."/>
            <person name="Pramanik A."/>
            <person name="Mukherjee J."/>
            <person name="Brink B."/>
        </authorList>
    </citation>
    <scope>NUCLEOTIDE SEQUENCE [LARGE SCALE GENOMIC DNA]</scope>
    <source>
        <strain evidence="1 2">AP17</strain>
    </source>
</reference>
<organism evidence="1 2">
    <name type="scientific">Oxynema aestuarii AP17</name>
    <dbReference type="NCBI Taxonomy" id="2064643"/>
    <lineage>
        <taxon>Bacteria</taxon>
        <taxon>Bacillati</taxon>
        <taxon>Cyanobacteriota</taxon>
        <taxon>Cyanophyceae</taxon>
        <taxon>Oscillatoriophycideae</taxon>
        <taxon>Oscillatoriales</taxon>
        <taxon>Oscillatoriaceae</taxon>
        <taxon>Oxynema</taxon>
        <taxon>Oxynema aestuarii</taxon>
    </lineage>
</organism>
<name>A0A6H1TWF6_9CYAN</name>
<sequence length="71" mass="7737">MTDAINTIMPTAVTIAIARGILWVDLGVGRSDDRLSRAVSNRDLELFARVAKTKTIVLSATEGRSPRLKLN</sequence>
<accession>A0A6H1TWF6</accession>
<gene>
    <name evidence="1" type="ORF">HCG48_08030</name>
</gene>